<dbReference type="RefSeq" id="WP_203194161.1">
    <property type="nucleotide sequence ID" value="NZ_CP063362.1"/>
</dbReference>
<name>A0A974PPY3_9HYPH</name>
<keyword evidence="1" id="KW-0378">Hydrolase</keyword>
<dbReference type="Proteomes" id="UP000596427">
    <property type="component" value="Chromosome"/>
</dbReference>
<protein>
    <submittedName>
        <fullName evidence="1">Alpha/beta hydrolase</fullName>
    </submittedName>
</protein>
<dbReference type="Gene3D" id="3.40.50.1820">
    <property type="entry name" value="alpha/beta hydrolase"/>
    <property type="match status" value="1"/>
</dbReference>
<dbReference type="EMBL" id="CP063362">
    <property type="protein sequence ID" value="QRG07248.1"/>
    <property type="molecule type" value="Genomic_DNA"/>
</dbReference>
<evidence type="ECO:0000313" key="2">
    <source>
        <dbReference type="Proteomes" id="UP000596427"/>
    </source>
</evidence>
<keyword evidence="2" id="KW-1185">Reference proteome</keyword>
<evidence type="ECO:0000313" key="1">
    <source>
        <dbReference type="EMBL" id="QRG07248.1"/>
    </source>
</evidence>
<accession>A0A974PPY3</accession>
<dbReference type="GO" id="GO:0016787">
    <property type="term" value="F:hydrolase activity"/>
    <property type="evidence" value="ECO:0007669"/>
    <property type="project" value="UniProtKB-KW"/>
</dbReference>
<organism evidence="1 2">
    <name type="scientific">Xanthobacter dioxanivorans</name>
    <dbReference type="NCBI Taxonomy" id="2528964"/>
    <lineage>
        <taxon>Bacteria</taxon>
        <taxon>Pseudomonadati</taxon>
        <taxon>Pseudomonadota</taxon>
        <taxon>Alphaproteobacteria</taxon>
        <taxon>Hyphomicrobiales</taxon>
        <taxon>Xanthobacteraceae</taxon>
        <taxon>Xanthobacter</taxon>
    </lineage>
</organism>
<dbReference type="KEGG" id="xdi:EZH22_02065"/>
<gene>
    <name evidence="1" type="ORF">EZH22_02065</name>
</gene>
<dbReference type="AlphaFoldDB" id="A0A974PPY3"/>
<proteinExistence type="predicted"/>
<reference evidence="1 2" key="1">
    <citation type="submission" date="2020-10" db="EMBL/GenBank/DDBJ databases">
        <title>Degradation of 1,4-Dioxane by Xanthobacter sp. YN2, via a Novel Group-2 Soluble Di-Iron Monooxygenase.</title>
        <authorList>
            <person name="Ma F."/>
            <person name="Wang Y."/>
            <person name="Yang J."/>
            <person name="Guo H."/>
            <person name="Su D."/>
            <person name="Yu L."/>
        </authorList>
    </citation>
    <scope>NUCLEOTIDE SEQUENCE [LARGE SCALE GENOMIC DNA]</scope>
    <source>
        <strain evidence="1 2">YN2</strain>
    </source>
</reference>
<dbReference type="InterPro" id="IPR029058">
    <property type="entry name" value="AB_hydrolase_fold"/>
</dbReference>
<sequence length="426" mass="46475">MSAEKDSSKLERKVTAGLRGASWNPDLVPSDMRTTVHPVQTFDQAPVIGYLHARGGEKTAVFIMHPRELLVTHYMVPHLVAGGYACWVQGPRTVGNDLRLEHELAVHDVAAGMVELRELGFEKIILLGNSGGASLFAYYNQQSLLEGPRRVERTPGGRPTKLGEAPLPVADGFIFIAPHPGQGKLLESMIDPSLTDEADPFSTDPALDPFASANGYKPGEEGGATYSPCFIPRYRAAQRERVARIDATAKAGIRARVAAKKVFEATGEGNRWLGNFSGIFNVWRTDADLRCFDIKLDPSERRWGSVWGAKPLVSNVGSVGFARVCTPESWLSTWSSLSSLASFDLCGGAVEQPAQMIYYTGDNSVFPSDAAAIFAGLRTSDKERHDISGNHHGQSLRLNEESGQEIAARHILRWLGERFECGKRAA</sequence>
<dbReference type="SUPFAM" id="SSF53474">
    <property type="entry name" value="alpha/beta-Hydrolases"/>
    <property type="match status" value="1"/>
</dbReference>